<sequence>MKYILSPIILCVALSICHQSNGALFSWGGGGQPTTAEPSPCGIGMVPINEEQNGTMEASAGQIVWEMSVMTKNMGATWGHTCGGALITKQAVLTSASCVDGLNAGFVRVHGATVDLPKGGFVRRRRMSYPGQQITGMSYTEKIVTHPEYNKITGENNLAVLRLATALDFTKAEGKLNAICYPEQPLAAGDPGQLFVSGWGKIHVASQVRAKLQLKPIEKIDCPFFSNVNEFCATQEGQCEGDMGGPVFTSNELNLYSQLIGITSRGKTCSPDDPMIYTEVQPYLAWIKDAAKPYY</sequence>
<keyword evidence="3" id="KW-0732">Signal</keyword>
<dbReference type="PRINTS" id="PR00722">
    <property type="entry name" value="CHYMOTRYPSIN"/>
</dbReference>
<dbReference type="PANTHER" id="PTHR24256">
    <property type="entry name" value="TRYPTASE-RELATED"/>
    <property type="match status" value="1"/>
</dbReference>
<dbReference type="OrthoDB" id="6495583at2759"/>
<comment type="similarity">
    <text evidence="2">Belongs to the peptidase S1 family. CLIP subfamily.</text>
</comment>
<keyword evidence="1" id="KW-1015">Disulfide bond</keyword>
<dbReference type="InterPro" id="IPR001314">
    <property type="entry name" value="Peptidase_S1A"/>
</dbReference>
<dbReference type="Pfam" id="PF00089">
    <property type="entry name" value="Trypsin"/>
    <property type="match status" value="1"/>
</dbReference>
<evidence type="ECO:0000313" key="5">
    <source>
        <dbReference type="EMBL" id="KAJ6216795.1"/>
    </source>
</evidence>
<protein>
    <recommendedName>
        <fullName evidence="4">Peptidase S1 domain-containing protein</fullName>
    </recommendedName>
</protein>
<reference evidence="5" key="1">
    <citation type="submission" date="2022-12" db="EMBL/GenBank/DDBJ databases">
        <title>Genome assemblies of Blomia tropicalis.</title>
        <authorList>
            <person name="Cui Y."/>
        </authorList>
    </citation>
    <scope>NUCLEOTIDE SEQUENCE</scope>
    <source>
        <tissue evidence="5">Adult mites</tissue>
    </source>
</reference>
<dbReference type="Proteomes" id="UP001142055">
    <property type="component" value="Chromosome 3"/>
</dbReference>
<feature type="signal peptide" evidence="3">
    <location>
        <begin position="1"/>
        <end position="22"/>
    </location>
</feature>
<evidence type="ECO:0000256" key="3">
    <source>
        <dbReference type="SAM" id="SignalP"/>
    </source>
</evidence>
<dbReference type="GO" id="GO:0004252">
    <property type="term" value="F:serine-type endopeptidase activity"/>
    <property type="evidence" value="ECO:0007669"/>
    <property type="project" value="InterPro"/>
</dbReference>
<comment type="caution">
    <text evidence="5">The sequence shown here is derived from an EMBL/GenBank/DDBJ whole genome shotgun (WGS) entry which is preliminary data.</text>
</comment>
<gene>
    <name evidence="5" type="ORF">RDWZM_007952</name>
</gene>
<dbReference type="InterPro" id="IPR051487">
    <property type="entry name" value="Ser/Thr_Proteases_Immune/Dev"/>
</dbReference>
<dbReference type="EMBL" id="JAPWDV010000003">
    <property type="protein sequence ID" value="KAJ6216795.1"/>
    <property type="molecule type" value="Genomic_DNA"/>
</dbReference>
<dbReference type="InterPro" id="IPR009003">
    <property type="entry name" value="Peptidase_S1_PA"/>
</dbReference>
<feature type="chain" id="PRO_5040452619" description="Peptidase S1 domain-containing protein" evidence="3">
    <location>
        <begin position="23"/>
        <end position="295"/>
    </location>
</feature>
<feature type="domain" description="Peptidase S1" evidence="4">
    <location>
        <begin position="51"/>
        <end position="292"/>
    </location>
</feature>
<dbReference type="PROSITE" id="PS50240">
    <property type="entry name" value="TRYPSIN_DOM"/>
    <property type="match status" value="1"/>
</dbReference>
<dbReference type="AlphaFoldDB" id="A0A9Q0M025"/>
<keyword evidence="6" id="KW-1185">Reference proteome</keyword>
<dbReference type="InterPro" id="IPR043504">
    <property type="entry name" value="Peptidase_S1_PA_chymotrypsin"/>
</dbReference>
<dbReference type="GO" id="GO:0006508">
    <property type="term" value="P:proteolysis"/>
    <property type="evidence" value="ECO:0007669"/>
    <property type="project" value="InterPro"/>
</dbReference>
<dbReference type="SMART" id="SM00020">
    <property type="entry name" value="Tryp_SPc"/>
    <property type="match status" value="1"/>
</dbReference>
<dbReference type="Gene3D" id="2.40.10.10">
    <property type="entry name" value="Trypsin-like serine proteases"/>
    <property type="match status" value="1"/>
</dbReference>
<dbReference type="InterPro" id="IPR001254">
    <property type="entry name" value="Trypsin_dom"/>
</dbReference>
<dbReference type="CDD" id="cd00190">
    <property type="entry name" value="Tryp_SPc"/>
    <property type="match status" value="1"/>
</dbReference>
<dbReference type="SUPFAM" id="SSF50494">
    <property type="entry name" value="Trypsin-like serine proteases"/>
    <property type="match status" value="1"/>
</dbReference>
<evidence type="ECO:0000313" key="6">
    <source>
        <dbReference type="Proteomes" id="UP001142055"/>
    </source>
</evidence>
<proteinExistence type="inferred from homology"/>
<evidence type="ECO:0000259" key="4">
    <source>
        <dbReference type="PROSITE" id="PS50240"/>
    </source>
</evidence>
<accession>A0A9Q0M025</accession>
<evidence type="ECO:0000256" key="1">
    <source>
        <dbReference type="ARBA" id="ARBA00023157"/>
    </source>
</evidence>
<name>A0A9Q0M025_BLOTA</name>
<evidence type="ECO:0000256" key="2">
    <source>
        <dbReference type="ARBA" id="ARBA00024195"/>
    </source>
</evidence>
<organism evidence="5 6">
    <name type="scientific">Blomia tropicalis</name>
    <name type="common">Mite</name>
    <dbReference type="NCBI Taxonomy" id="40697"/>
    <lineage>
        <taxon>Eukaryota</taxon>
        <taxon>Metazoa</taxon>
        <taxon>Ecdysozoa</taxon>
        <taxon>Arthropoda</taxon>
        <taxon>Chelicerata</taxon>
        <taxon>Arachnida</taxon>
        <taxon>Acari</taxon>
        <taxon>Acariformes</taxon>
        <taxon>Sarcoptiformes</taxon>
        <taxon>Astigmata</taxon>
        <taxon>Glycyphagoidea</taxon>
        <taxon>Echimyopodidae</taxon>
        <taxon>Blomia</taxon>
    </lineage>
</organism>
<dbReference type="OMA" id="ENDACHV"/>